<feature type="domain" description="Peptidase S9 prolyl oligopeptidase catalytic" evidence="1">
    <location>
        <begin position="115"/>
        <end position="257"/>
    </location>
</feature>
<dbReference type="RefSeq" id="WP_344308629.1">
    <property type="nucleotide sequence ID" value="NZ_BAAANY010000007.1"/>
</dbReference>
<dbReference type="Gene3D" id="3.40.50.1820">
    <property type="entry name" value="alpha/beta hydrolase"/>
    <property type="match status" value="1"/>
</dbReference>
<accession>A0ABN2GA55</accession>
<reference evidence="2 3" key="1">
    <citation type="journal article" date="2019" name="Int. J. Syst. Evol. Microbiol.">
        <title>The Global Catalogue of Microorganisms (GCM) 10K type strain sequencing project: providing services to taxonomists for standard genome sequencing and annotation.</title>
        <authorList>
            <consortium name="The Broad Institute Genomics Platform"/>
            <consortium name="The Broad Institute Genome Sequencing Center for Infectious Disease"/>
            <person name="Wu L."/>
            <person name="Ma J."/>
        </authorList>
    </citation>
    <scope>NUCLEOTIDE SEQUENCE [LARGE SCALE GENOMIC DNA]</scope>
    <source>
        <strain evidence="2 3">JCM 14718</strain>
    </source>
</reference>
<dbReference type="SUPFAM" id="SSF53474">
    <property type="entry name" value="alpha/beta-Hydrolases"/>
    <property type="match status" value="1"/>
</dbReference>
<comment type="caution">
    <text evidence="2">The sequence shown here is derived from an EMBL/GenBank/DDBJ whole genome shotgun (WGS) entry which is preliminary data.</text>
</comment>
<proteinExistence type="predicted"/>
<name>A0ABN2GA55_9ACTN</name>
<protein>
    <recommendedName>
        <fullName evidence="1">Peptidase S9 prolyl oligopeptidase catalytic domain-containing protein</fullName>
    </recommendedName>
</protein>
<dbReference type="EMBL" id="BAAANY010000007">
    <property type="protein sequence ID" value="GAA1667931.1"/>
    <property type="molecule type" value="Genomic_DNA"/>
</dbReference>
<dbReference type="Pfam" id="PF00326">
    <property type="entry name" value="Peptidase_S9"/>
    <property type="match status" value="1"/>
</dbReference>
<gene>
    <name evidence="2" type="ORF">GCM10009765_16570</name>
</gene>
<dbReference type="InterPro" id="IPR001375">
    <property type="entry name" value="Peptidase_S9_cat"/>
</dbReference>
<organism evidence="2 3">
    <name type="scientific">Fodinicola feengrottensis</name>
    <dbReference type="NCBI Taxonomy" id="435914"/>
    <lineage>
        <taxon>Bacteria</taxon>
        <taxon>Bacillati</taxon>
        <taxon>Actinomycetota</taxon>
        <taxon>Actinomycetes</taxon>
        <taxon>Mycobacteriales</taxon>
        <taxon>Fodinicola</taxon>
    </lineage>
</organism>
<evidence type="ECO:0000313" key="3">
    <source>
        <dbReference type="Proteomes" id="UP001500618"/>
    </source>
</evidence>
<dbReference type="InterPro" id="IPR029058">
    <property type="entry name" value="AB_hydrolase_fold"/>
</dbReference>
<evidence type="ECO:0000313" key="2">
    <source>
        <dbReference type="EMBL" id="GAA1667931.1"/>
    </source>
</evidence>
<evidence type="ECO:0000259" key="1">
    <source>
        <dbReference type="Pfam" id="PF00326"/>
    </source>
</evidence>
<keyword evidence="3" id="KW-1185">Reference proteome</keyword>
<dbReference type="Proteomes" id="UP001500618">
    <property type="component" value="Unassembled WGS sequence"/>
</dbReference>
<sequence length="271" mass="29161">MVDLGYEAGKPFELTVETVAERPGVVIADCRFENVEGEPVDAYLVSPKDAPARAGVVFQHSTGGRVGFLAEAIRVAEAGGVALSLPVTYQASGEQAPMIRQSIYAIRRGADILLQRTDRIGCVGHSAGAMMAGTVSGLDDRFSCFVFEVGLSGLSFHYRDSQHPMVQAQRATTPPDEFAALLESISPYDAVRFIADAAPTPLLFQSARFDIGVSVAESETFFAAAGEPKELRWYDTGHEANDPAVYADRARFLAEHLDLPALPEILANRLA</sequence>